<keyword evidence="3" id="KW-1185">Reference proteome</keyword>
<reference evidence="2 3" key="1">
    <citation type="journal article" date="2022" name="bioRxiv">
        <title>Genomics of Preaxostyla Flagellates Illuminates Evolutionary Transitions and the Path Towards Mitochondrial Loss.</title>
        <authorList>
            <person name="Novak L.V.F."/>
            <person name="Treitli S.C."/>
            <person name="Pyrih J."/>
            <person name="Halakuc P."/>
            <person name="Pipaliya S.V."/>
            <person name="Vacek V."/>
            <person name="Brzon O."/>
            <person name="Soukal P."/>
            <person name="Eme L."/>
            <person name="Dacks J.B."/>
            <person name="Karnkowska A."/>
            <person name="Elias M."/>
            <person name="Hampl V."/>
        </authorList>
    </citation>
    <scope>NUCLEOTIDE SEQUENCE [LARGE SCALE GENOMIC DNA]</scope>
    <source>
        <strain evidence="2">NAU3</strain>
        <tissue evidence="2">Gut</tissue>
    </source>
</reference>
<accession>A0ABQ9Y751</accession>
<evidence type="ECO:0000313" key="2">
    <source>
        <dbReference type="EMBL" id="KAK2959524.1"/>
    </source>
</evidence>
<proteinExistence type="predicted"/>
<evidence type="ECO:0000313" key="3">
    <source>
        <dbReference type="Proteomes" id="UP001281761"/>
    </source>
</evidence>
<evidence type="ECO:0000256" key="1">
    <source>
        <dbReference type="SAM" id="MobiDB-lite"/>
    </source>
</evidence>
<feature type="compositionally biased region" description="Polar residues" evidence="1">
    <location>
        <begin position="133"/>
        <end position="145"/>
    </location>
</feature>
<dbReference type="EMBL" id="JARBJD010000029">
    <property type="protein sequence ID" value="KAK2959524.1"/>
    <property type="molecule type" value="Genomic_DNA"/>
</dbReference>
<gene>
    <name evidence="2" type="ORF">BLNAU_5573</name>
</gene>
<feature type="compositionally biased region" description="Basic and acidic residues" evidence="1">
    <location>
        <begin position="250"/>
        <end position="262"/>
    </location>
</feature>
<comment type="caution">
    <text evidence="2">The sequence shown here is derived from an EMBL/GenBank/DDBJ whole genome shotgun (WGS) entry which is preliminary data.</text>
</comment>
<organism evidence="2 3">
    <name type="scientific">Blattamonas nauphoetae</name>
    <dbReference type="NCBI Taxonomy" id="2049346"/>
    <lineage>
        <taxon>Eukaryota</taxon>
        <taxon>Metamonada</taxon>
        <taxon>Preaxostyla</taxon>
        <taxon>Oxymonadida</taxon>
        <taxon>Blattamonas</taxon>
    </lineage>
</organism>
<dbReference type="Proteomes" id="UP001281761">
    <property type="component" value="Unassembled WGS sequence"/>
</dbReference>
<feature type="region of interest" description="Disordered" evidence="1">
    <location>
        <begin position="205"/>
        <end position="292"/>
    </location>
</feature>
<protein>
    <submittedName>
        <fullName evidence="2">Uncharacterized protein</fullName>
    </submittedName>
</protein>
<sequence length="451" mass="50744">MQKAQNRERTQKHQQKMVFVKNAYFSIVQVTTEIENLISVTSQLAKQNHCDSLITRIYETMPDMSTLDDEPDPAPNFKKEDSIEKMRAQYRNASFVHQFMRHILNVFVDQLHVKDSAPRPQLQELPSITMRTSFYNPNSESTQTVPPALPPLSQPTPTTASTISLNTILPSFHAPLLKTITNPTPSTFSTLNPFALTPLHLVQNTQPKAQPRSHAPVPHSAKVVGKKGPPIWLPSLLDSEKTYQKSTQDPSKDSKQVNDPKSKGKRHKPRSHTSMIIHHSPPQIFPPSPNEGEQRVRFSFDFDSDDLERDVFESDTSNFGASDVFTEPSPRQGRGGLAGEQVYFFGSGEKAHEDISFLDHIEPTELHPLASSFLHTSPVAPFQPPLSPSLQAISSSTTRSESNIFGWIDAPFLTDSDNPLFLGLYDDNPVDDAFRNSQRRAREMNEQNKRQ</sequence>
<name>A0ABQ9Y751_9EUKA</name>
<feature type="region of interest" description="Disordered" evidence="1">
    <location>
        <begin position="133"/>
        <end position="159"/>
    </location>
</feature>